<feature type="non-terminal residue" evidence="2">
    <location>
        <position position="1"/>
    </location>
</feature>
<feature type="region of interest" description="Disordered" evidence="1">
    <location>
        <begin position="34"/>
        <end position="88"/>
    </location>
</feature>
<reference evidence="2" key="1">
    <citation type="journal article" date="2014" name="Front. Microbiol.">
        <title>High frequency of phylogenetically diverse reductive dehalogenase-homologous genes in deep subseafloor sedimentary metagenomes.</title>
        <authorList>
            <person name="Kawai M."/>
            <person name="Futagami T."/>
            <person name="Toyoda A."/>
            <person name="Takaki Y."/>
            <person name="Nishi S."/>
            <person name="Hori S."/>
            <person name="Arai W."/>
            <person name="Tsubouchi T."/>
            <person name="Morono Y."/>
            <person name="Uchiyama I."/>
            <person name="Ito T."/>
            <person name="Fujiyama A."/>
            <person name="Inagaki F."/>
            <person name="Takami H."/>
        </authorList>
    </citation>
    <scope>NUCLEOTIDE SEQUENCE</scope>
    <source>
        <strain evidence="2">Expedition CK06-06</strain>
    </source>
</reference>
<dbReference type="AlphaFoldDB" id="X0TCD5"/>
<dbReference type="EMBL" id="BARS01014185">
    <property type="protein sequence ID" value="GAF90879.1"/>
    <property type="molecule type" value="Genomic_DNA"/>
</dbReference>
<proteinExistence type="predicted"/>
<evidence type="ECO:0000313" key="2">
    <source>
        <dbReference type="EMBL" id="GAF90879.1"/>
    </source>
</evidence>
<protein>
    <submittedName>
        <fullName evidence="2">Uncharacterized protein</fullName>
    </submittedName>
</protein>
<evidence type="ECO:0000256" key="1">
    <source>
        <dbReference type="SAM" id="MobiDB-lite"/>
    </source>
</evidence>
<feature type="compositionally biased region" description="Basic and acidic residues" evidence="1">
    <location>
        <begin position="61"/>
        <end position="73"/>
    </location>
</feature>
<accession>X0TCD5</accession>
<feature type="compositionally biased region" description="Polar residues" evidence="1">
    <location>
        <begin position="46"/>
        <end position="58"/>
    </location>
</feature>
<gene>
    <name evidence="2" type="ORF">S01H1_24105</name>
</gene>
<organism evidence="2">
    <name type="scientific">marine sediment metagenome</name>
    <dbReference type="NCBI Taxonomy" id="412755"/>
    <lineage>
        <taxon>unclassified sequences</taxon>
        <taxon>metagenomes</taxon>
        <taxon>ecological metagenomes</taxon>
    </lineage>
</organism>
<name>X0TCD5_9ZZZZ</name>
<comment type="caution">
    <text evidence="2">The sequence shown here is derived from an EMBL/GenBank/DDBJ whole genome shotgun (WGS) entry which is preliminary data.</text>
</comment>
<sequence>SIAEQRMNIGLWTAEEAGEFLDIDLDVIKKAQEEKKKRDEEVASGMLNQNLNTNDNVMKNQDAKNKAKKKQDTQNKNQQNAGGKKINP</sequence>